<comment type="catalytic activity">
    <reaction evidence="1">
        <text>a beta-D-glucosyl-(1&lt;-&gt;1')-N-acylsphing-4-enine + H2O = an N-acylsphing-4-enine + D-glucose</text>
        <dbReference type="Rhea" id="RHEA:13269"/>
        <dbReference type="ChEBI" id="CHEBI:4167"/>
        <dbReference type="ChEBI" id="CHEBI:15377"/>
        <dbReference type="ChEBI" id="CHEBI:22801"/>
        <dbReference type="ChEBI" id="CHEBI:52639"/>
        <dbReference type="EC" id="3.2.1.45"/>
    </reaction>
    <physiologicalReaction direction="left-to-right" evidence="1">
        <dbReference type="Rhea" id="RHEA:13270"/>
    </physiologicalReaction>
</comment>
<gene>
    <name evidence="11" type="ORF">JYU34_012047</name>
</gene>
<feature type="compositionally biased region" description="Polar residues" evidence="7">
    <location>
        <begin position="1218"/>
        <end position="1239"/>
    </location>
</feature>
<feature type="compositionally biased region" description="Polar residues" evidence="7">
    <location>
        <begin position="366"/>
        <end position="378"/>
    </location>
</feature>
<dbReference type="SUPFAM" id="SSF51445">
    <property type="entry name" value="(Trans)glycosidases"/>
    <property type="match status" value="2"/>
</dbReference>
<feature type="region of interest" description="Disordered" evidence="7">
    <location>
        <begin position="366"/>
        <end position="396"/>
    </location>
</feature>
<feature type="chain" id="PRO_5045277991" description="Glucosylceramidase" evidence="8">
    <location>
        <begin position="22"/>
        <end position="2505"/>
    </location>
</feature>
<keyword evidence="4 8" id="KW-0732">Signal</keyword>
<feature type="compositionally biased region" description="Polar residues" evidence="7">
    <location>
        <begin position="1199"/>
        <end position="1209"/>
    </location>
</feature>
<evidence type="ECO:0000256" key="6">
    <source>
        <dbReference type="RuleBase" id="RU361188"/>
    </source>
</evidence>
<dbReference type="InterPro" id="IPR033453">
    <property type="entry name" value="Glyco_hydro_30_TIM-barrel"/>
</dbReference>
<evidence type="ECO:0000256" key="2">
    <source>
        <dbReference type="ARBA" id="ARBA00005382"/>
    </source>
</evidence>
<evidence type="ECO:0000256" key="8">
    <source>
        <dbReference type="SAM" id="SignalP"/>
    </source>
</evidence>
<keyword evidence="12" id="KW-1185">Reference proteome</keyword>
<keyword evidence="6" id="KW-0746">Sphingolipid metabolism</keyword>
<feature type="compositionally biased region" description="Low complexity" evidence="7">
    <location>
        <begin position="884"/>
        <end position="894"/>
    </location>
</feature>
<reference evidence="11 12" key="1">
    <citation type="submission" date="2021-06" db="EMBL/GenBank/DDBJ databases">
        <title>A haploid diamondback moth (Plutella xylostella L.) genome assembly resolves 31 chromosomes and identifies a diamide resistance mutation.</title>
        <authorList>
            <person name="Ward C.M."/>
            <person name="Perry K.D."/>
            <person name="Baker G."/>
            <person name="Powis K."/>
            <person name="Heckel D.G."/>
            <person name="Baxter S.W."/>
        </authorList>
    </citation>
    <scope>NUCLEOTIDE SEQUENCE [LARGE SCALE GENOMIC DNA]</scope>
    <source>
        <strain evidence="11 12">LV</strain>
        <tissue evidence="11">Single pupa</tissue>
    </source>
</reference>
<protein>
    <recommendedName>
        <fullName evidence="3 6">Glucosylceramidase</fullName>
        <ecNumber evidence="3 6">3.2.1.45</ecNumber>
    </recommendedName>
</protein>
<evidence type="ECO:0000256" key="1">
    <source>
        <dbReference type="ARBA" id="ARBA00001013"/>
    </source>
</evidence>
<feature type="compositionally biased region" description="Basic and acidic residues" evidence="7">
    <location>
        <begin position="1172"/>
        <end position="1188"/>
    </location>
</feature>
<proteinExistence type="inferred from homology"/>
<evidence type="ECO:0000259" key="10">
    <source>
        <dbReference type="Pfam" id="PF17189"/>
    </source>
</evidence>
<dbReference type="PANTHER" id="PTHR11069">
    <property type="entry name" value="GLUCOSYLCERAMIDASE"/>
    <property type="match status" value="1"/>
</dbReference>
<dbReference type="EC" id="3.2.1.45" evidence="3 6"/>
<dbReference type="Proteomes" id="UP000823941">
    <property type="component" value="Chromosome 16"/>
</dbReference>
<dbReference type="SUPFAM" id="SSF51011">
    <property type="entry name" value="Glycosyl hydrolase domain"/>
    <property type="match status" value="2"/>
</dbReference>
<dbReference type="Gene3D" id="3.20.20.80">
    <property type="entry name" value="Glycosidases"/>
    <property type="match status" value="2"/>
</dbReference>
<feature type="region of interest" description="Disordered" evidence="7">
    <location>
        <begin position="1130"/>
        <end position="1269"/>
    </location>
</feature>
<keyword evidence="6" id="KW-0443">Lipid metabolism</keyword>
<dbReference type="Pfam" id="PF17189">
    <property type="entry name" value="Glyco_hydro_30C"/>
    <property type="match status" value="2"/>
</dbReference>
<feature type="domain" description="Glycosyl hydrolase family 30 TIM-barrel" evidence="9">
    <location>
        <begin position="1596"/>
        <end position="1940"/>
    </location>
</feature>
<dbReference type="InterPro" id="IPR001139">
    <property type="entry name" value="Glyco_hydro_30"/>
</dbReference>
<evidence type="ECO:0000313" key="11">
    <source>
        <dbReference type="EMBL" id="KAG7303520.1"/>
    </source>
</evidence>
<dbReference type="InterPro" id="IPR033452">
    <property type="entry name" value="GH30_C"/>
</dbReference>
<accession>A0ABQ7QE81</accession>
<comment type="similarity">
    <text evidence="2 6">Belongs to the glycosyl hydrolase 30 family.</text>
</comment>
<dbReference type="PRINTS" id="PR00843">
    <property type="entry name" value="GLHYDRLASE30"/>
</dbReference>
<feature type="compositionally biased region" description="Polar residues" evidence="7">
    <location>
        <begin position="685"/>
        <end position="704"/>
    </location>
</feature>
<feature type="region of interest" description="Disordered" evidence="7">
    <location>
        <begin position="39"/>
        <end position="76"/>
    </location>
</feature>
<dbReference type="EMBL" id="JAHIBW010000016">
    <property type="protein sequence ID" value="KAG7303520.1"/>
    <property type="molecule type" value="Genomic_DNA"/>
</dbReference>
<evidence type="ECO:0000259" key="9">
    <source>
        <dbReference type="Pfam" id="PF02055"/>
    </source>
</evidence>
<organism evidence="11 12">
    <name type="scientific">Plutella xylostella</name>
    <name type="common">Diamondback moth</name>
    <name type="synonym">Plutella maculipennis</name>
    <dbReference type="NCBI Taxonomy" id="51655"/>
    <lineage>
        <taxon>Eukaryota</taxon>
        <taxon>Metazoa</taxon>
        <taxon>Ecdysozoa</taxon>
        <taxon>Arthropoda</taxon>
        <taxon>Hexapoda</taxon>
        <taxon>Insecta</taxon>
        <taxon>Pterygota</taxon>
        <taxon>Neoptera</taxon>
        <taxon>Endopterygota</taxon>
        <taxon>Lepidoptera</taxon>
        <taxon>Glossata</taxon>
        <taxon>Ditrysia</taxon>
        <taxon>Yponomeutoidea</taxon>
        <taxon>Plutellidae</taxon>
        <taxon>Plutella</taxon>
    </lineage>
</organism>
<feature type="compositionally biased region" description="Basic and acidic residues" evidence="7">
    <location>
        <begin position="267"/>
        <end position="281"/>
    </location>
</feature>
<feature type="compositionally biased region" description="Polar residues" evidence="7">
    <location>
        <begin position="1133"/>
        <end position="1142"/>
    </location>
</feature>
<evidence type="ECO:0000313" key="12">
    <source>
        <dbReference type="Proteomes" id="UP000823941"/>
    </source>
</evidence>
<feature type="compositionally biased region" description="Polar residues" evidence="7">
    <location>
        <begin position="385"/>
        <end position="396"/>
    </location>
</feature>
<dbReference type="Pfam" id="PF02055">
    <property type="entry name" value="Glyco_hydro_30"/>
    <property type="match status" value="2"/>
</dbReference>
<dbReference type="InterPro" id="IPR017853">
    <property type="entry name" value="GH"/>
</dbReference>
<feature type="domain" description="Glycosyl hydrolase family 30 beta sandwich" evidence="10">
    <location>
        <begin position="2439"/>
        <end position="2498"/>
    </location>
</feature>
<feature type="region of interest" description="Disordered" evidence="7">
    <location>
        <begin position="662"/>
        <end position="750"/>
    </location>
</feature>
<feature type="domain" description="Glycosyl hydrolase family 30 TIM-barrel" evidence="9">
    <location>
        <begin position="2089"/>
        <end position="2436"/>
    </location>
</feature>
<keyword evidence="6" id="KW-0326">Glycosidase</keyword>
<feature type="region of interest" description="Disordered" evidence="7">
    <location>
        <begin position="266"/>
        <end position="304"/>
    </location>
</feature>
<evidence type="ECO:0000256" key="3">
    <source>
        <dbReference type="ARBA" id="ARBA00012658"/>
    </source>
</evidence>
<evidence type="ECO:0000256" key="7">
    <source>
        <dbReference type="SAM" id="MobiDB-lite"/>
    </source>
</evidence>
<comment type="caution">
    <text evidence="11">The sequence shown here is derived from an EMBL/GenBank/DDBJ whole genome shotgun (WGS) entry which is preliminary data.</text>
</comment>
<name>A0ABQ7QE81_PLUXY</name>
<feature type="signal peptide" evidence="8">
    <location>
        <begin position="1"/>
        <end position="21"/>
    </location>
</feature>
<feature type="region of interest" description="Disordered" evidence="7">
    <location>
        <begin position="559"/>
        <end position="629"/>
    </location>
</feature>
<evidence type="ECO:0000256" key="4">
    <source>
        <dbReference type="ARBA" id="ARBA00022729"/>
    </source>
</evidence>
<keyword evidence="5 6" id="KW-0378">Hydrolase</keyword>
<dbReference type="PANTHER" id="PTHR11069:SF23">
    <property type="entry name" value="LYSOSOMAL ACID GLUCOSYLCERAMIDASE"/>
    <property type="match status" value="1"/>
</dbReference>
<evidence type="ECO:0000256" key="5">
    <source>
        <dbReference type="ARBA" id="ARBA00022801"/>
    </source>
</evidence>
<feature type="compositionally biased region" description="Acidic residues" evidence="7">
    <location>
        <begin position="729"/>
        <end position="747"/>
    </location>
</feature>
<feature type="domain" description="Glycosyl hydrolase family 30 beta sandwich" evidence="10">
    <location>
        <begin position="1943"/>
        <end position="2001"/>
    </location>
</feature>
<feature type="region of interest" description="Disordered" evidence="7">
    <location>
        <begin position="863"/>
        <end position="897"/>
    </location>
</feature>
<sequence length="2505" mass="278154">MLWRWSVRFCLLVVWTNHISTLPLDSTPDNAATNHNLTSRAARQADPDKECCPCPGSQRAADSAGSQRAADSEGSASMLTPAVRSAGCNCQRDAEGAASSLFDIPSQMIGAFVRPNDQKEDPKPLLHPEVGLANNFLETLREATDEEYRDAVARDAARAADTDAMIDPQQEASRNIVTIILKPPQLQPEDDEDVLASGTHIQESRCIHSPLGNERSAFESPQILMPSLLTEIMHIPGIQRMNKRRNNLLHLDNGGSASNVAENIVESPKEDKRMAFPKEKLSSVNSGQDDPDTASGMRSNSQPLQDKVIKTDKIRKIPDFNVKSAINDINDRIKRLNAKLKKPHVPNLTIKDRNIDTTSLRSNDVNIDNCPASSNVQDNKLGRSTDGSSATDSQATSRSLLIPNNDVKNILTSNIFKLKDVELVPTSKNTDVKMTIPNLKLPSIDDLITQSKANTPEPFKIPTLSDLFRNSILNPEKKIVAEVIPPENTDVASTTDIDSSEKIHTVQTEILDSVPKTTDSIIAASNNNVDLRSQSAPCDPVNIAETKASVINTIPETNIIESLPIDPQPDSGTSRNNNIEEKDNSDEAEDNSETVSDGLRNEIQVPNKPNDPIDIAETKDSDVENSVENVTKKPTLRAKLGKLRKPTSALLEKLKKDLSPKINSLKTQPVPKNEKFNVPEDPEIFSSSSLQNNKNVGDSLVDASNQKETRNEVADMTGNPDTEGRNSEVIEEDGQDLSESESQEDENNTIIPIQTVSDINGKENEVNSCLSGLVKESTGENINEMSVGASSPIISSSLPDRQTSLLGSLLKQENIIVEPTSLIDGASNTILPSLPALNVNSVPTFENLREQLANLFGNLNVNGQDEENTLRSSEDVSDEDSESEPSMASEASDPISQITGSSFQPFKEINLNLFKLSPVNLATPLTLPRLSNAGLNFDSVKARVKVPNLQWKPLKLESTFGQRDGILGASLSLEPFNKNIQSLLPKPSIPSLDEMTSSLVARAEDLLKTQPKLIDTSSLRNTDPLIHLDTLRDSLHSNAANAMNSLQQTLESSLDEAKVRADGLLGNTRFAQPENLLDIARFDVDDKLKELHSNLADHLSSVHEKLMDPSTFSTLASPLLGSPLEFPPLTPPNLLQSASSNVNKKKPRNKLSRPVAKSRTALKLSEPAFKPKLREQNKKTTSPVERRILKSNLAKPPSWLSNNKVNTPKVSKPKPKQSLFTKTSTPRFPNTKELSSTKAATKPPFKLPRPTPRPLAIEKPKISPVRPIPPIERRPLLRKRVQQTPDTERFKAALISTTTPRALFPASFKDTHQRLFAPKTATTVTTPKPQRVPSFPARNLGSSRLLQATPKAFEHLKFPKDVYGSPSEQVLSKAEPTSDIFKLGSFTPNNERSDLLTRAREQLKPKFKVNIGKMELPERTGAFKTISPQIPFERSSEIEDDVTTNTDILKPKVLLDENDMLAKLKDTIKNKLGIDLKSPLDKKALSLQSSPDMDEGASESNGMNVVDDAMVENVAYKYKPCQAREIQNQSVVCVCTEDYCDSITTTRPQRGSYHIYRSSQAGLRLEKRHGRIRSYNSSHEYETEIILNPRKTYQTIEGFGGAVTDAVGINWLKLTKPLQETFVESYFGDCGIGYNMIRVPIGGCDFSTHPYAYNELPANDVKLSNFSLAAEDFNLKLPLIKRLRAASTEPVHVLGTTWSPPVWMKTNNKITGVSRIKPEYFQTYADYHLKFLEKYSENGVPVWGITTTNEPFNGVLPLPTFNSLGFTPDGMGRWIAENLGPTIRNSKFKDTKILGIDDQRYVIPFWYTLVVDLWPEADTYLDGLAVHWYLNKEVPPSVYTLVNNTGKFIISTEACSGFELNNPERVILGSWKRAEDYIGDIIESINSGLVGWIDWNLCLDPQGGPNWVENFVDSPIIVTSSTEFVKQPMFYAMAHVSKFVPRGSKRIDVRIKGDSIEAMAFVLPDDMVVVVIFNRQDETKKVRLQLFSKEIVVTVHARSINNPCNPRYIQGESVVCVCNFTYCDDLVRDEPAKGTFITYTSSKDGLRFKKKVGFVQKSKTTLEDQDPESECREDLNNMSLELDTRFQTIEGFGGAVTDAAGINWLKLTDDFLRAQLIESYFGSSGIEYTFIRTPIGGCDFSTRPYAFNELPENDTMLTNFTLAPEDFQYKIPMIQACMKAASAPVKVVATTWSPPRWMKTRDAWGGYSRLRPQYLQTYADYHVKFIEKYAEQGIPIWAITTTNEPMNGLVPLLKINSMGWTPGLMGKYIAEHLGPTIRNSSFNETKILAVDDQRYTIPFWFNRAASDYPKVLKYVAGVGVHWYGDFLTPAAVLKEVYKKHPDKFILGTEASAGYLPYDKSVILGSWRRAEDYVSNIIENLNHMYVGWIDWNLCLDPAGGPNWIRNNVDSAIIVNSNGTEFLKQPMFYGIGHFSKFLPPGSRRVEARVAGCGLEGVAFLTPRNTIVAVLLNRGKARRLLLQIEDKEAALSLEAKSFTTVEMSQEDA</sequence>
<feature type="compositionally biased region" description="Acidic residues" evidence="7">
    <location>
        <begin position="583"/>
        <end position="592"/>
    </location>
</feature>